<dbReference type="AlphaFoldDB" id="A0A395HNQ4"/>
<gene>
    <name evidence="1" type="ORF">BO97DRAFT_427447</name>
</gene>
<dbReference type="Gene3D" id="3.40.50.720">
    <property type="entry name" value="NAD(P)-binding Rossmann-like Domain"/>
    <property type="match status" value="1"/>
</dbReference>
<dbReference type="RefSeq" id="XP_025548544.1">
    <property type="nucleotide sequence ID" value="XM_025697202.1"/>
</dbReference>
<keyword evidence="2" id="KW-1185">Reference proteome</keyword>
<protein>
    <submittedName>
        <fullName evidence="1">Uncharacterized protein</fullName>
    </submittedName>
</protein>
<reference evidence="1 2" key="1">
    <citation type="submission" date="2018-02" db="EMBL/GenBank/DDBJ databases">
        <title>The genomes of Aspergillus section Nigri reveals drivers in fungal speciation.</title>
        <authorList>
            <consortium name="DOE Joint Genome Institute"/>
            <person name="Vesth T.C."/>
            <person name="Nybo J."/>
            <person name="Theobald S."/>
            <person name="Brandl J."/>
            <person name="Frisvad J.C."/>
            <person name="Nielsen K.F."/>
            <person name="Lyhne E.K."/>
            <person name="Kogle M.E."/>
            <person name="Kuo A."/>
            <person name="Riley R."/>
            <person name="Clum A."/>
            <person name="Nolan M."/>
            <person name="Lipzen A."/>
            <person name="Salamov A."/>
            <person name="Henrissat B."/>
            <person name="Wiebenga A."/>
            <person name="De vries R.P."/>
            <person name="Grigoriev I.V."/>
            <person name="Mortensen U.H."/>
            <person name="Andersen M.R."/>
            <person name="Baker S.E."/>
        </authorList>
    </citation>
    <scope>NUCLEOTIDE SEQUENCE [LARGE SCALE GENOMIC DNA]</scope>
    <source>
        <strain evidence="1 2">CBS 101889</strain>
    </source>
</reference>
<dbReference type="EMBL" id="KZ824304">
    <property type="protein sequence ID" value="RAL09390.1"/>
    <property type="molecule type" value="Genomic_DNA"/>
</dbReference>
<accession>A0A395HNQ4</accession>
<dbReference type="SUPFAM" id="SSF51735">
    <property type="entry name" value="NAD(P)-binding Rossmann-fold domains"/>
    <property type="match status" value="1"/>
</dbReference>
<sequence length="100" mass="10904">MASDSARAAASADKITKAALSMLTVQDAQSLAEQGLIFMFISPEWVKTDLGNKKADLTPEKSAIFVFDLLVSATIAYNWNSTIFVWTGGTITMEPRCRAR</sequence>
<name>A0A395HNQ4_ASPHC</name>
<evidence type="ECO:0000313" key="2">
    <source>
        <dbReference type="Proteomes" id="UP000248961"/>
    </source>
</evidence>
<dbReference type="GeneID" id="37201491"/>
<proteinExistence type="predicted"/>
<dbReference type="Proteomes" id="UP000248961">
    <property type="component" value="Unassembled WGS sequence"/>
</dbReference>
<dbReference type="OrthoDB" id="7289984at2759"/>
<organism evidence="1 2">
    <name type="scientific">Aspergillus homomorphus (strain CBS 101889)</name>
    <dbReference type="NCBI Taxonomy" id="1450537"/>
    <lineage>
        <taxon>Eukaryota</taxon>
        <taxon>Fungi</taxon>
        <taxon>Dikarya</taxon>
        <taxon>Ascomycota</taxon>
        <taxon>Pezizomycotina</taxon>
        <taxon>Eurotiomycetes</taxon>
        <taxon>Eurotiomycetidae</taxon>
        <taxon>Eurotiales</taxon>
        <taxon>Aspergillaceae</taxon>
        <taxon>Aspergillus</taxon>
        <taxon>Aspergillus subgen. Circumdati</taxon>
    </lineage>
</organism>
<dbReference type="VEuPathDB" id="FungiDB:BO97DRAFT_427447"/>
<dbReference type="InterPro" id="IPR036291">
    <property type="entry name" value="NAD(P)-bd_dom_sf"/>
</dbReference>
<evidence type="ECO:0000313" key="1">
    <source>
        <dbReference type="EMBL" id="RAL09390.1"/>
    </source>
</evidence>